<dbReference type="Pfam" id="PF13229">
    <property type="entry name" value="Beta_helix"/>
    <property type="match status" value="1"/>
</dbReference>
<dbReference type="PANTHER" id="PTHR22990">
    <property type="entry name" value="F-BOX ONLY PROTEIN"/>
    <property type="match status" value="1"/>
</dbReference>
<dbReference type="InterPro" id="IPR012334">
    <property type="entry name" value="Pectin_lyas_fold"/>
</dbReference>
<evidence type="ECO:0000256" key="2">
    <source>
        <dbReference type="ARBA" id="ARBA00022737"/>
    </source>
</evidence>
<keyword evidence="6" id="KW-1185">Reference proteome</keyword>
<dbReference type="SMART" id="SM00710">
    <property type="entry name" value="PbH1"/>
    <property type="match status" value="6"/>
</dbReference>
<dbReference type="InterPro" id="IPR039448">
    <property type="entry name" value="Beta_helix"/>
</dbReference>
<comment type="pathway">
    <text evidence="1">Protein modification; protein ubiquitination.</text>
</comment>
<accession>A0ABN8QHS5</accession>
<keyword evidence="3" id="KW-0833">Ubl conjugation pathway</keyword>
<proteinExistence type="predicted"/>
<keyword evidence="2" id="KW-0677">Repeat</keyword>
<dbReference type="Proteomes" id="UP001159427">
    <property type="component" value="Unassembled WGS sequence"/>
</dbReference>
<comment type="caution">
    <text evidence="5">The sequence shown here is derived from an EMBL/GenBank/DDBJ whole genome shotgun (WGS) entry which is preliminary data.</text>
</comment>
<name>A0ABN8QHS5_9CNID</name>
<evidence type="ECO:0000313" key="5">
    <source>
        <dbReference type="EMBL" id="CAH3164822.1"/>
    </source>
</evidence>
<dbReference type="InterPro" id="IPR011050">
    <property type="entry name" value="Pectin_lyase_fold/virulence"/>
</dbReference>
<dbReference type="SUPFAM" id="SSF51126">
    <property type="entry name" value="Pectin lyase-like"/>
    <property type="match status" value="1"/>
</dbReference>
<evidence type="ECO:0000256" key="1">
    <source>
        <dbReference type="ARBA" id="ARBA00004906"/>
    </source>
</evidence>
<evidence type="ECO:0000313" key="6">
    <source>
        <dbReference type="Proteomes" id="UP001159427"/>
    </source>
</evidence>
<sequence length="449" mass="49726">MTLQETVTSILTAAKLLYQAFRDCPSPDEVVVYSKLTTHASELQKHLKTLLFEQNIEKEIKTVALTRETSRVIYENAVQLSVHENQAEAKEAERFALYIFDSCSSAEGRVSNEDLTKLFPHFYKCSFASPASQEVALSIQNGFATFLECQVRDCKGGGILIRGPTSSAALIKCEISGCNGSGRVGEQISGVKLLNEGRLVVHDCRIYGNDRGVTIDRGPLDLCISASGAKITNCEIYDNNSEGILVHGYSGGSYDFTFVTMRRNKIFHNGTFGVRASMDVNNIMFEGNMVFENLWWGICVHNNSGGVYEDNEICNNKMGGIKVGRRSPGKTPCVVVNNVLHNNCGPAFDEGLRPFERASFPEELQRYFPEKSQRGEDGSELIVSVPNVALAEFGQNRCENNEFGQVSFKEAAKMSQWVLCFRSNMNVKRCTGCMTATYCGTKCLTLHCK</sequence>
<dbReference type="PANTHER" id="PTHR22990:SF15">
    <property type="entry name" value="F-BOX ONLY PROTEIN 10"/>
    <property type="match status" value="1"/>
</dbReference>
<dbReference type="Gene3D" id="2.160.20.10">
    <property type="entry name" value="Single-stranded right-handed beta-helix, Pectin lyase-like"/>
    <property type="match status" value="1"/>
</dbReference>
<dbReference type="InterPro" id="IPR006626">
    <property type="entry name" value="PbH1"/>
</dbReference>
<organism evidence="5 6">
    <name type="scientific">Porites evermanni</name>
    <dbReference type="NCBI Taxonomy" id="104178"/>
    <lineage>
        <taxon>Eukaryota</taxon>
        <taxon>Metazoa</taxon>
        <taxon>Cnidaria</taxon>
        <taxon>Anthozoa</taxon>
        <taxon>Hexacorallia</taxon>
        <taxon>Scleractinia</taxon>
        <taxon>Fungiina</taxon>
        <taxon>Poritidae</taxon>
        <taxon>Porites</taxon>
    </lineage>
</organism>
<dbReference type="InterPro" id="IPR051550">
    <property type="entry name" value="SCF-Subunits/Alg-Epimerases"/>
</dbReference>
<evidence type="ECO:0000259" key="4">
    <source>
        <dbReference type="Pfam" id="PF13229"/>
    </source>
</evidence>
<evidence type="ECO:0000256" key="3">
    <source>
        <dbReference type="ARBA" id="ARBA00022786"/>
    </source>
</evidence>
<gene>
    <name evidence="5" type="ORF">PEVE_00005109</name>
</gene>
<dbReference type="EMBL" id="CALNXI010001321">
    <property type="protein sequence ID" value="CAH3164822.1"/>
    <property type="molecule type" value="Genomic_DNA"/>
</dbReference>
<dbReference type="InterPro" id="IPR022441">
    <property type="entry name" value="Para_beta_helix_rpt-2"/>
</dbReference>
<protein>
    <recommendedName>
        <fullName evidence="4">Right handed beta helix domain-containing protein</fullName>
    </recommendedName>
</protein>
<reference evidence="5 6" key="1">
    <citation type="submission" date="2022-05" db="EMBL/GenBank/DDBJ databases">
        <authorList>
            <consortium name="Genoscope - CEA"/>
            <person name="William W."/>
        </authorList>
    </citation>
    <scope>NUCLEOTIDE SEQUENCE [LARGE SCALE GENOMIC DNA]</scope>
</reference>
<feature type="domain" description="Right handed beta helix" evidence="4">
    <location>
        <begin position="124"/>
        <end position="288"/>
    </location>
</feature>
<dbReference type="NCBIfam" id="TIGR03804">
    <property type="entry name" value="para_beta_helix"/>
    <property type="match status" value="1"/>
</dbReference>